<dbReference type="EMBL" id="LYVF01000185">
    <property type="protein sequence ID" value="OAT79958.1"/>
    <property type="molecule type" value="Genomic_DNA"/>
</dbReference>
<gene>
    <name evidence="6" type="ORF">A6M21_14230</name>
</gene>
<feature type="domain" description="N-acetyltransferase" evidence="5">
    <location>
        <begin position="3"/>
        <end position="148"/>
    </location>
</feature>
<evidence type="ECO:0000256" key="3">
    <source>
        <dbReference type="ARBA" id="ARBA00022679"/>
    </source>
</evidence>
<dbReference type="PANTHER" id="PTHR43420">
    <property type="entry name" value="ACETYLTRANSFERASE"/>
    <property type="match status" value="1"/>
</dbReference>
<dbReference type="NCBIfam" id="TIGR01575">
    <property type="entry name" value="rimI"/>
    <property type="match status" value="1"/>
</dbReference>
<dbReference type="PROSITE" id="PS51186">
    <property type="entry name" value="GNAT"/>
    <property type="match status" value="1"/>
</dbReference>
<organism evidence="6 7">
    <name type="scientific">Desulfotomaculum copahuensis</name>
    <dbReference type="NCBI Taxonomy" id="1838280"/>
    <lineage>
        <taxon>Bacteria</taxon>
        <taxon>Bacillati</taxon>
        <taxon>Bacillota</taxon>
        <taxon>Clostridia</taxon>
        <taxon>Eubacteriales</taxon>
        <taxon>Desulfotomaculaceae</taxon>
        <taxon>Desulfotomaculum</taxon>
    </lineage>
</organism>
<comment type="caution">
    <text evidence="6">The sequence shown here is derived from an EMBL/GenBank/DDBJ whole genome shotgun (WGS) entry which is preliminary data.</text>
</comment>
<evidence type="ECO:0000313" key="6">
    <source>
        <dbReference type="EMBL" id="OAT79958.1"/>
    </source>
</evidence>
<comment type="similarity">
    <text evidence="1">Belongs to the acetyltransferase family. RimI subfamily.</text>
</comment>
<keyword evidence="4" id="KW-0012">Acyltransferase</keyword>
<dbReference type="CDD" id="cd04301">
    <property type="entry name" value="NAT_SF"/>
    <property type="match status" value="1"/>
</dbReference>
<dbReference type="AlphaFoldDB" id="A0A1B7LBV4"/>
<evidence type="ECO:0000256" key="2">
    <source>
        <dbReference type="ARBA" id="ARBA00022490"/>
    </source>
</evidence>
<dbReference type="Pfam" id="PF00583">
    <property type="entry name" value="Acetyltransf_1"/>
    <property type="match status" value="1"/>
</dbReference>
<sequence>MKIVIGEMRPEHLAQVAAIEKESFTTPWSREAFDYELTQNDFAIYLVALNGEQVAGYAGLWLILDEAHVTNVAVHAAFRGRGLGMMLMLELMRRAALAGAARMTLEVRASNHTARRLYERLGFKERGRRRGYYTDTNEDALIMWHDQLFPWEGGEVT</sequence>
<dbReference type="InterPro" id="IPR006464">
    <property type="entry name" value="AcTrfase_RimI/Ard1"/>
</dbReference>
<dbReference type="GO" id="GO:0008080">
    <property type="term" value="F:N-acetyltransferase activity"/>
    <property type="evidence" value="ECO:0007669"/>
    <property type="project" value="InterPro"/>
</dbReference>
<dbReference type="Proteomes" id="UP000078532">
    <property type="component" value="Unassembled WGS sequence"/>
</dbReference>
<dbReference type="InterPro" id="IPR050680">
    <property type="entry name" value="YpeA/RimI_acetyltransf"/>
</dbReference>
<dbReference type="PANTHER" id="PTHR43420:SF44">
    <property type="entry name" value="ACETYLTRANSFERASE YPEA"/>
    <property type="match status" value="1"/>
</dbReference>
<dbReference type="RefSeq" id="WP_066670426.1">
    <property type="nucleotide sequence ID" value="NZ_LYVF01000185.1"/>
</dbReference>
<keyword evidence="7" id="KW-1185">Reference proteome</keyword>
<dbReference type="SUPFAM" id="SSF55729">
    <property type="entry name" value="Acyl-CoA N-acyltransferases (Nat)"/>
    <property type="match status" value="1"/>
</dbReference>
<dbReference type="STRING" id="1838280.A6M21_14230"/>
<keyword evidence="2" id="KW-0963">Cytoplasm</keyword>
<dbReference type="OrthoDB" id="9794566at2"/>
<evidence type="ECO:0000313" key="7">
    <source>
        <dbReference type="Proteomes" id="UP000078532"/>
    </source>
</evidence>
<name>A0A1B7LBV4_9FIRM</name>
<dbReference type="Gene3D" id="3.40.630.30">
    <property type="match status" value="1"/>
</dbReference>
<protein>
    <submittedName>
        <fullName evidence="6">Ribosomal-protein-alanine N-acetyltransferase</fullName>
    </submittedName>
</protein>
<evidence type="ECO:0000256" key="4">
    <source>
        <dbReference type="ARBA" id="ARBA00023315"/>
    </source>
</evidence>
<dbReference type="InterPro" id="IPR016181">
    <property type="entry name" value="Acyl_CoA_acyltransferase"/>
</dbReference>
<proteinExistence type="inferred from homology"/>
<evidence type="ECO:0000259" key="5">
    <source>
        <dbReference type="PROSITE" id="PS51186"/>
    </source>
</evidence>
<accession>A0A1B7LBV4</accession>
<dbReference type="InterPro" id="IPR000182">
    <property type="entry name" value="GNAT_dom"/>
</dbReference>
<evidence type="ECO:0000256" key="1">
    <source>
        <dbReference type="ARBA" id="ARBA00005395"/>
    </source>
</evidence>
<keyword evidence="3 6" id="KW-0808">Transferase</keyword>
<reference evidence="6 7" key="1">
    <citation type="submission" date="2016-04" db="EMBL/GenBank/DDBJ databases">
        <authorList>
            <person name="Evans L.H."/>
            <person name="Alamgir A."/>
            <person name="Owens N."/>
            <person name="Weber N.D."/>
            <person name="Virtaneva K."/>
            <person name="Barbian K."/>
            <person name="Babar A."/>
            <person name="Rosenke K."/>
        </authorList>
    </citation>
    <scope>NUCLEOTIDE SEQUENCE [LARGE SCALE GENOMIC DNA]</scope>
    <source>
        <strain evidence="6 7">LMa1</strain>
    </source>
</reference>